<dbReference type="PANTHER" id="PTHR30537">
    <property type="entry name" value="HTH-TYPE TRANSCRIPTIONAL REGULATOR"/>
    <property type="match status" value="1"/>
</dbReference>
<dbReference type="Gene3D" id="3.40.190.290">
    <property type="match status" value="1"/>
</dbReference>
<dbReference type="Gene3D" id="1.10.10.10">
    <property type="entry name" value="Winged helix-like DNA-binding domain superfamily/Winged helix DNA-binding domain"/>
    <property type="match status" value="1"/>
</dbReference>
<dbReference type="Pfam" id="PF03466">
    <property type="entry name" value="LysR_substrate"/>
    <property type="match status" value="1"/>
</dbReference>
<dbReference type="eggNOG" id="COG0583">
    <property type="taxonomic scope" value="Bacteria"/>
</dbReference>
<proteinExistence type="inferred from homology"/>
<evidence type="ECO:0000259" key="5">
    <source>
        <dbReference type="PROSITE" id="PS50931"/>
    </source>
</evidence>
<dbReference type="GO" id="GO:0043565">
    <property type="term" value="F:sequence-specific DNA binding"/>
    <property type="evidence" value="ECO:0007669"/>
    <property type="project" value="TreeGrafter"/>
</dbReference>
<dbReference type="InterPro" id="IPR036390">
    <property type="entry name" value="WH_DNA-bd_sf"/>
</dbReference>
<gene>
    <name evidence="6" type="ORF">HMPREF9439_01656</name>
</gene>
<evidence type="ECO:0000256" key="2">
    <source>
        <dbReference type="ARBA" id="ARBA00023015"/>
    </source>
</evidence>
<evidence type="ECO:0000313" key="7">
    <source>
        <dbReference type="Proteomes" id="UP000005156"/>
    </source>
</evidence>
<protein>
    <submittedName>
        <fullName evidence="6">Transcriptional regulator, LysR family</fullName>
    </submittedName>
</protein>
<dbReference type="SUPFAM" id="SSF53850">
    <property type="entry name" value="Periplasmic binding protein-like II"/>
    <property type="match status" value="1"/>
</dbReference>
<comment type="similarity">
    <text evidence="1">Belongs to the LysR transcriptional regulatory family.</text>
</comment>
<dbReference type="GO" id="GO:0006351">
    <property type="term" value="P:DNA-templated transcription"/>
    <property type="evidence" value="ECO:0007669"/>
    <property type="project" value="TreeGrafter"/>
</dbReference>
<evidence type="ECO:0000256" key="3">
    <source>
        <dbReference type="ARBA" id="ARBA00023125"/>
    </source>
</evidence>
<comment type="caution">
    <text evidence="6">The sequence shown here is derived from an EMBL/GenBank/DDBJ whole genome shotgun (WGS) entry which is preliminary data.</text>
</comment>
<dbReference type="GO" id="GO:0003700">
    <property type="term" value="F:DNA-binding transcription factor activity"/>
    <property type="evidence" value="ECO:0007669"/>
    <property type="project" value="InterPro"/>
</dbReference>
<dbReference type="HOGENOM" id="CLU_039613_16_2_4"/>
<evidence type="ECO:0000256" key="1">
    <source>
        <dbReference type="ARBA" id="ARBA00009437"/>
    </source>
</evidence>
<dbReference type="AlphaFoldDB" id="F3QL39"/>
<name>F3QL39_9BURK</name>
<evidence type="ECO:0000313" key="6">
    <source>
        <dbReference type="EMBL" id="EGG53794.1"/>
    </source>
</evidence>
<keyword evidence="3" id="KW-0238">DNA-binding</keyword>
<organism evidence="6 7">
    <name type="scientific">Parasutterella excrementihominis YIT 11859</name>
    <dbReference type="NCBI Taxonomy" id="762966"/>
    <lineage>
        <taxon>Bacteria</taxon>
        <taxon>Pseudomonadati</taxon>
        <taxon>Pseudomonadota</taxon>
        <taxon>Betaproteobacteria</taxon>
        <taxon>Burkholderiales</taxon>
        <taxon>Sutterellaceae</taxon>
        <taxon>Parasutterella</taxon>
    </lineage>
</organism>
<dbReference type="PANTHER" id="PTHR30537:SF21">
    <property type="entry name" value="HTH-TYPE TRANSCRIPTIONAL REGULATOR SINR-RELATED"/>
    <property type="match status" value="1"/>
</dbReference>
<sequence>MKASNQIEVWKLFLDLRHSGSIRKTAEQYGRDSAEISRTLSKLEKELKVPLLDRRSRPFRLTETGEELFPLVEDMVGRYEELLGKIEQKADKESAIIKIMVPNTFVSISHSLFFEYIKFFPKHKIRVITPVNTEEFQKGSADIVAVTGHVTLPDSILIPRGRMIFVPVAAPSFIEKYGLLDHPDRLAEVPVGHTFGGDKFSHTPFDSVCKQGKRCHLHLRQQIEWSSPNLLFESVLAGECASPGMPLFYCIDALRAEKLVPILNGWHRASQFNYLACHSSRWNVPYIRTFMNWFAERFAEKEAHYEKEFAKLFGEELLHELMTS</sequence>
<dbReference type="EMBL" id="AFBP01000050">
    <property type="protein sequence ID" value="EGG53794.1"/>
    <property type="molecule type" value="Genomic_DNA"/>
</dbReference>
<evidence type="ECO:0000256" key="4">
    <source>
        <dbReference type="ARBA" id="ARBA00023163"/>
    </source>
</evidence>
<dbReference type="InterPro" id="IPR058163">
    <property type="entry name" value="LysR-type_TF_proteobact-type"/>
</dbReference>
<dbReference type="Pfam" id="PF00126">
    <property type="entry name" value="HTH_1"/>
    <property type="match status" value="1"/>
</dbReference>
<accession>F3QL39</accession>
<reference evidence="6 7" key="1">
    <citation type="submission" date="2011-02" db="EMBL/GenBank/DDBJ databases">
        <authorList>
            <person name="Weinstock G."/>
            <person name="Sodergren E."/>
            <person name="Clifton S."/>
            <person name="Fulton L."/>
            <person name="Fulton B."/>
            <person name="Courtney L."/>
            <person name="Fronick C."/>
            <person name="Harrison M."/>
            <person name="Strong C."/>
            <person name="Farmer C."/>
            <person name="Delahaunty K."/>
            <person name="Markovic C."/>
            <person name="Hall O."/>
            <person name="Minx P."/>
            <person name="Tomlinson C."/>
            <person name="Mitreva M."/>
            <person name="Hou S."/>
            <person name="Chen J."/>
            <person name="Wollam A."/>
            <person name="Pepin K.H."/>
            <person name="Johnson M."/>
            <person name="Bhonagiri V."/>
            <person name="Zhang X."/>
            <person name="Suruliraj S."/>
            <person name="Warren W."/>
            <person name="Chinwalla A."/>
            <person name="Mardis E.R."/>
            <person name="Wilson R.K."/>
        </authorList>
    </citation>
    <scope>NUCLEOTIDE SEQUENCE [LARGE SCALE GENOMIC DNA]</scope>
    <source>
        <strain evidence="6 7">YIT 11859</strain>
    </source>
</reference>
<dbReference type="InterPro" id="IPR000847">
    <property type="entry name" value="LysR_HTH_N"/>
</dbReference>
<dbReference type="PROSITE" id="PS50931">
    <property type="entry name" value="HTH_LYSR"/>
    <property type="match status" value="1"/>
</dbReference>
<dbReference type="InterPro" id="IPR005119">
    <property type="entry name" value="LysR_subst-bd"/>
</dbReference>
<keyword evidence="4" id="KW-0804">Transcription</keyword>
<dbReference type="Proteomes" id="UP000005156">
    <property type="component" value="Unassembled WGS sequence"/>
</dbReference>
<feature type="domain" description="HTH lysR-type" evidence="5">
    <location>
        <begin position="1"/>
        <end position="62"/>
    </location>
</feature>
<keyword evidence="7" id="KW-1185">Reference proteome</keyword>
<keyword evidence="2" id="KW-0805">Transcription regulation</keyword>
<dbReference type="SUPFAM" id="SSF46785">
    <property type="entry name" value="Winged helix' DNA-binding domain"/>
    <property type="match status" value="1"/>
</dbReference>
<dbReference type="OrthoDB" id="9076738at2"/>
<dbReference type="InterPro" id="IPR036388">
    <property type="entry name" value="WH-like_DNA-bd_sf"/>
</dbReference>